<evidence type="ECO:0000313" key="1">
    <source>
        <dbReference type="EMBL" id="EEG29764.1"/>
    </source>
</evidence>
<dbReference type="HOGENOM" id="CLU_3287488_0_0_9"/>
<dbReference type="Proteomes" id="UP000003340">
    <property type="component" value="Unassembled WGS sequence"/>
</dbReference>
<keyword evidence="2" id="KW-1185">Reference proteome</keyword>
<evidence type="ECO:0000313" key="2">
    <source>
        <dbReference type="Proteomes" id="UP000003340"/>
    </source>
</evidence>
<comment type="caution">
    <text evidence="1">The sequence shown here is derived from an EMBL/GenBank/DDBJ whole genome shotgun (WGS) entry which is preliminary data.</text>
</comment>
<sequence length="40" mass="4613">MRVLKTIYKTKGSEQAVLELYEEQLSKLGCVFQDILLHTS</sequence>
<organism evidence="1 2">
    <name type="scientific">[Clostridium] methylpentosum DSM 5476</name>
    <dbReference type="NCBI Taxonomy" id="537013"/>
    <lineage>
        <taxon>Bacteria</taxon>
        <taxon>Bacillati</taxon>
        <taxon>Bacillota</taxon>
        <taxon>Clostridia</taxon>
        <taxon>Eubacteriales</taxon>
        <taxon>Oscillospiraceae</taxon>
        <taxon>Oscillospiraceae incertae sedis</taxon>
    </lineage>
</organism>
<dbReference type="EMBL" id="ACEC01000091">
    <property type="protein sequence ID" value="EEG29764.1"/>
    <property type="molecule type" value="Genomic_DNA"/>
</dbReference>
<reference evidence="1 2" key="1">
    <citation type="submission" date="2009-01" db="EMBL/GenBank/DDBJ databases">
        <authorList>
            <person name="Fulton L."/>
            <person name="Clifton S."/>
            <person name="Fulton B."/>
            <person name="Xu J."/>
            <person name="Minx P."/>
            <person name="Pepin K.H."/>
            <person name="Johnson M."/>
            <person name="Bhonagiri V."/>
            <person name="Nash W.E."/>
            <person name="Mardis E.R."/>
            <person name="Wilson R.K."/>
        </authorList>
    </citation>
    <scope>NUCLEOTIDE SEQUENCE [LARGE SCALE GENOMIC DNA]</scope>
    <source>
        <strain evidence="1 2">DSM 5476</strain>
    </source>
</reference>
<gene>
    <name evidence="1" type="ORF">CLOSTMETH_02597</name>
</gene>
<name>C0EFF5_9FIRM</name>
<dbReference type="AlphaFoldDB" id="C0EFF5"/>
<reference evidence="1 2" key="2">
    <citation type="submission" date="2009-02" db="EMBL/GenBank/DDBJ databases">
        <title>Draft genome sequence of Clostridium methylpentosum (DSM 5476).</title>
        <authorList>
            <person name="Sudarsanam P."/>
            <person name="Ley R."/>
            <person name="Guruge J."/>
            <person name="Turnbaugh P.J."/>
            <person name="Mahowald M."/>
            <person name="Liep D."/>
            <person name="Gordon J."/>
        </authorList>
    </citation>
    <scope>NUCLEOTIDE SEQUENCE [LARGE SCALE GENOMIC DNA]</scope>
    <source>
        <strain evidence="1 2">DSM 5476</strain>
    </source>
</reference>
<protein>
    <submittedName>
        <fullName evidence="1">Uncharacterized protein</fullName>
    </submittedName>
</protein>
<proteinExistence type="predicted"/>
<accession>C0EFF5</accession>